<dbReference type="AlphaFoldDB" id="A0A4V2RYF8"/>
<sequence length="156" mass="17176">MALAEIQNRKKSSSIRDCFVVITAVVIAKLGLCELKQSEFAKGDCLPEESGQAVVPLREIGAGSRNDDLMKGNDDMLKRDNLRAVDIAKPNLCELKQSDSPEGDCFVVPPRNDDLLKGNDDNGKRSDDLLKRNEGKTPNSKPLTPNLTLILKPLRF</sequence>
<name>A0A4V2RYF8_9SPHI</name>
<dbReference type="Proteomes" id="UP000295684">
    <property type="component" value="Unassembled WGS sequence"/>
</dbReference>
<comment type="caution">
    <text evidence="2">The sequence shown here is derived from an EMBL/GenBank/DDBJ whole genome shotgun (WGS) entry which is preliminary data.</text>
</comment>
<gene>
    <name evidence="2" type="ORF">EV200_10980</name>
</gene>
<dbReference type="EMBL" id="SLWO01000009">
    <property type="protein sequence ID" value="TCO19897.1"/>
    <property type="molecule type" value="Genomic_DNA"/>
</dbReference>
<feature type="compositionally biased region" description="Polar residues" evidence="1">
    <location>
        <begin position="136"/>
        <end position="145"/>
    </location>
</feature>
<evidence type="ECO:0000256" key="1">
    <source>
        <dbReference type="SAM" id="MobiDB-lite"/>
    </source>
</evidence>
<proteinExistence type="predicted"/>
<evidence type="ECO:0000313" key="2">
    <source>
        <dbReference type="EMBL" id="TCO19897.1"/>
    </source>
</evidence>
<feature type="region of interest" description="Disordered" evidence="1">
    <location>
        <begin position="98"/>
        <end position="145"/>
    </location>
</feature>
<feature type="compositionally biased region" description="Basic and acidic residues" evidence="1">
    <location>
        <begin position="111"/>
        <end position="135"/>
    </location>
</feature>
<protein>
    <submittedName>
        <fullName evidence="2">Uncharacterized protein</fullName>
    </submittedName>
</protein>
<reference evidence="2 3" key="1">
    <citation type="submission" date="2019-03" db="EMBL/GenBank/DDBJ databases">
        <title>Genomic Encyclopedia of Type Strains, Phase IV (KMG-IV): sequencing the most valuable type-strain genomes for metagenomic binning, comparative biology and taxonomic classification.</title>
        <authorList>
            <person name="Goeker M."/>
        </authorList>
    </citation>
    <scope>NUCLEOTIDE SEQUENCE [LARGE SCALE GENOMIC DNA]</scope>
    <source>
        <strain evidence="2 3">DSM 103236</strain>
    </source>
</reference>
<accession>A0A4V2RYF8</accession>
<organism evidence="2 3">
    <name type="scientific">Pedobacter psychrotolerans</name>
    <dbReference type="NCBI Taxonomy" id="1843235"/>
    <lineage>
        <taxon>Bacteria</taxon>
        <taxon>Pseudomonadati</taxon>
        <taxon>Bacteroidota</taxon>
        <taxon>Sphingobacteriia</taxon>
        <taxon>Sphingobacteriales</taxon>
        <taxon>Sphingobacteriaceae</taxon>
        <taxon>Pedobacter</taxon>
    </lineage>
</organism>
<evidence type="ECO:0000313" key="3">
    <source>
        <dbReference type="Proteomes" id="UP000295684"/>
    </source>
</evidence>